<organism evidence="4 5">
    <name type="scientific">Thermoflexibacter ruber</name>
    <dbReference type="NCBI Taxonomy" id="1003"/>
    <lineage>
        <taxon>Bacteria</taxon>
        <taxon>Pseudomonadati</taxon>
        <taxon>Bacteroidota</taxon>
        <taxon>Cytophagia</taxon>
        <taxon>Cytophagales</taxon>
        <taxon>Thermoflexibacteraceae</taxon>
        <taxon>Thermoflexibacter</taxon>
    </lineage>
</organism>
<dbReference type="Pfam" id="PF00753">
    <property type="entry name" value="Lactamase_B"/>
    <property type="match status" value="1"/>
</dbReference>
<dbReference type="SMART" id="SM00849">
    <property type="entry name" value="Lactamase_B"/>
    <property type="match status" value="1"/>
</dbReference>
<proteinExistence type="predicted"/>
<feature type="domain" description="Metallo-beta-lactamase" evidence="2">
    <location>
        <begin position="15"/>
        <end position="218"/>
    </location>
</feature>
<dbReference type="Proteomes" id="UP000199513">
    <property type="component" value="Unassembled WGS sequence"/>
</dbReference>
<reference evidence="4 5" key="1">
    <citation type="submission" date="2016-10" db="EMBL/GenBank/DDBJ databases">
        <authorList>
            <person name="de Groot N.N."/>
        </authorList>
    </citation>
    <scope>NUCLEOTIDE SEQUENCE [LARGE SCALE GENOMIC DNA]</scope>
    <source>
        <strain>GEY</strain>
        <strain evidence="5">DSM 9560</strain>
    </source>
</reference>
<dbReference type="PANTHER" id="PTHR11203">
    <property type="entry name" value="CLEAVAGE AND POLYADENYLATION SPECIFICITY FACTOR FAMILY MEMBER"/>
    <property type="match status" value="1"/>
</dbReference>
<dbReference type="Pfam" id="PF10996">
    <property type="entry name" value="Beta-Casp"/>
    <property type="match status" value="1"/>
</dbReference>
<dbReference type="GO" id="GO:0004521">
    <property type="term" value="F:RNA endonuclease activity"/>
    <property type="evidence" value="ECO:0007669"/>
    <property type="project" value="TreeGrafter"/>
</dbReference>
<keyword evidence="5" id="KW-1185">Reference proteome</keyword>
<gene>
    <name evidence="4" type="ORF">SAMN04488541_104226</name>
</gene>
<keyword evidence="1" id="KW-0378">Hydrolase</keyword>
<accession>A0A1I2J6N2</accession>
<sequence length="464" mass="52696">MDVSVKFLGAAQIVTGSKYLLDIDSFRLLIDCGLFQGKKEDRLKNWSPFPINPDSIDAILLTHAHIDHIGYLPRLCKQGFRGAIYCTDASLDLIPMMLKDAAKLQEEEAQYAEHKQYSKHDKPQPLYTLKDVDMVLPLLVGIPFEKEFFLNEQVSFRYQYAGHILGAGIIELFLKGNQMNKKIVFSGDLGRSNDPVLYPPKKIAEADFLFVESTYGNRNLTDQDPRADLASIINETLYYNGCILIPAFALGRTQAILYYLKQLFKAHKISPCRVFIDSPMAMNATDIYNKNKDLCKASLFEEDNEPFDFDNLYYCHEQQASMQINDIKSNAIIISASGMATGGRILHHLYHRLPRENDTLLFVGYQGEGTRGRRILNGEPEVRIFGEFVPVKCKVTKLDGLSAHADSEELFEWLSSFQEAPKNTFIVHGEKESAEALAKTIKEKLGWNTFIPQYLESYQLFEGI</sequence>
<dbReference type="OrthoDB" id="9803916at2"/>
<dbReference type="Gene3D" id="3.60.15.10">
    <property type="entry name" value="Ribonuclease Z/Hydroxyacylglutathione hydrolase-like"/>
    <property type="match status" value="1"/>
</dbReference>
<evidence type="ECO:0000259" key="3">
    <source>
        <dbReference type="SMART" id="SM01027"/>
    </source>
</evidence>
<evidence type="ECO:0000256" key="1">
    <source>
        <dbReference type="ARBA" id="ARBA00022801"/>
    </source>
</evidence>
<dbReference type="AlphaFoldDB" id="A0A1I2J6N2"/>
<feature type="domain" description="Beta-Casp" evidence="3">
    <location>
        <begin position="253"/>
        <end position="375"/>
    </location>
</feature>
<dbReference type="InterPro" id="IPR011108">
    <property type="entry name" value="RMMBL"/>
</dbReference>
<dbReference type="InterPro" id="IPR050698">
    <property type="entry name" value="MBL"/>
</dbReference>
<dbReference type="InterPro" id="IPR036866">
    <property type="entry name" value="RibonucZ/Hydroxyglut_hydro"/>
</dbReference>
<dbReference type="PANTHER" id="PTHR11203:SF37">
    <property type="entry name" value="INTEGRATOR COMPLEX SUBUNIT 11"/>
    <property type="match status" value="1"/>
</dbReference>
<dbReference type="SUPFAM" id="SSF56281">
    <property type="entry name" value="Metallo-hydrolase/oxidoreductase"/>
    <property type="match status" value="1"/>
</dbReference>
<evidence type="ECO:0000259" key="2">
    <source>
        <dbReference type="SMART" id="SM00849"/>
    </source>
</evidence>
<dbReference type="GO" id="GO:0016787">
    <property type="term" value="F:hydrolase activity"/>
    <property type="evidence" value="ECO:0007669"/>
    <property type="project" value="UniProtKB-KW"/>
</dbReference>
<evidence type="ECO:0000313" key="4">
    <source>
        <dbReference type="EMBL" id="SFF49680.1"/>
    </source>
</evidence>
<dbReference type="EMBL" id="FONY01000042">
    <property type="protein sequence ID" value="SFF49680.1"/>
    <property type="molecule type" value="Genomic_DNA"/>
</dbReference>
<evidence type="ECO:0000313" key="5">
    <source>
        <dbReference type="Proteomes" id="UP000199513"/>
    </source>
</evidence>
<dbReference type="InterPro" id="IPR022712">
    <property type="entry name" value="Beta_Casp"/>
</dbReference>
<dbReference type="SMART" id="SM01027">
    <property type="entry name" value="Beta-Casp"/>
    <property type="match status" value="1"/>
</dbReference>
<protein>
    <submittedName>
        <fullName evidence="4">Metallo-beta-lactamase family protein</fullName>
    </submittedName>
</protein>
<dbReference type="InterPro" id="IPR001279">
    <property type="entry name" value="Metallo-B-lactamas"/>
</dbReference>
<dbReference type="Pfam" id="PF07521">
    <property type="entry name" value="RMMBL"/>
    <property type="match status" value="1"/>
</dbReference>
<name>A0A1I2J6N2_9BACT</name>
<dbReference type="STRING" id="1003.SAMN04488541_104226"/>
<dbReference type="Gene3D" id="3.40.50.10890">
    <property type="match status" value="1"/>
</dbReference>
<dbReference type="CDD" id="cd16295">
    <property type="entry name" value="TTHA0252-CPSF-like_MBL-fold"/>
    <property type="match status" value="1"/>
</dbReference>